<name>A0AAN7YWY8_9MYCE</name>
<gene>
    <name evidence="1" type="ORF">RB653_004321</name>
</gene>
<dbReference type="EMBL" id="JAVFKY010000001">
    <property type="protein sequence ID" value="KAK5582736.1"/>
    <property type="molecule type" value="Genomic_DNA"/>
</dbReference>
<reference evidence="1 2" key="1">
    <citation type="submission" date="2023-11" db="EMBL/GenBank/DDBJ databases">
        <title>Dfirmibasis_genome.</title>
        <authorList>
            <person name="Edelbroek B."/>
            <person name="Kjellin J."/>
            <person name="Jerlstrom-Hultqvist J."/>
            <person name="Soderbom F."/>
        </authorList>
    </citation>
    <scope>NUCLEOTIDE SEQUENCE [LARGE SCALE GENOMIC DNA]</scope>
    <source>
        <strain evidence="1 2">TNS-C-14</strain>
    </source>
</reference>
<evidence type="ECO:0000313" key="2">
    <source>
        <dbReference type="Proteomes" id="UP001344447"/>
    </source>
</evidence>
<protein>
    <submittedName>
        <fullName evidence="1">Uncharacterized protein</fullName>
    </submittedName>
</protein>
<accession>A0AAN7YWY8</accession>
<comment type="caution">
    <text evidence="1">The sequence shown here is derived from an EMBL/GenBank/DDBJ whole genome shotgun (WGS) entry which is preliminary data.</text>
</comment>
<sequence>MTIIGSISLISSGSSKKINKIDKNSFCNSVLNKKVEIYSLNENQTMSMGLLVSGIVYSVGSLLERMGL</sequence>
<organism evidence="1 2">
    <name type="scientific">Dictyostelium firmibasis</name>
    <dbReference type="NCBI Taxonomy" id="79012"/>
    <lineage>
        <taxon>Eukaryota</taxon>
        <taxon>Amoebozoa</taxon>
        <taxon>Evosea</taxon>
        <taxon>Eumycetozoa</taxon>
        <taxon>Dictyostelia</taxon>
        <taxon>Dictyosteliales</taxon>
        <taxon>Dictyosteliaceae</taxon>
        <taxon>Dictyostelium</taxon>
    </lineage>
</organism>
<keyword evidence="2" id="KW-1185">Reference proteome</keyword>
<dbReference type="Proteomes" id="UP001344447">
    <property type="component" value="Unassembled WGS sequence"/>
</dbReference>
<proteinExistence type="predicted"/>
<dbReference type="AlphaFoldDB" id="A0AAN7YWY8"/>
<evidence type="ECO:0000313" key="1">
    <source>
        <dbReference type="EMBL" id="KAK5582736.1"/>
    </source>
</evidence>